<reference evidence="2" key="1">
    <citation type="submission" date="2011-10" db="EMBL/GenBank/DDBJ databases">
        <title>The Genome Sequence of Fusarium oxysporum HDV247.</title>
        <authorList>
            <consortium name="The Broad Institute Genome Sequencing Platform"/>
            <person name="Ma L.-J."/>
            <person name="Gale L.R."/>
            <person name="Schwartz D.C."/>
            <person name="Zhou S."/>
            <person name="Corby-Kistler H."/>
            <person name="Young S.K."/>
            <person name="Zeng Q."/>
            <person name="Gargeya S."/>
            <person name="Fitzgerald M."/>
            <person name="Haas B."/>
            <person name="Abouelleil A."/>
            <person name="Alvarado L."/>
            <person name="Arachchi H.M."/>
            <person name="Berlin A."/>
            <person name="Brown A."/>
            <person name="Chapman S.B."/>
            <person name="Chen Z."/>
            <person name="Dunbar C."/>
            <person name="Freedman E."/>
            <person name="Gearin G."/>
            <person name="Goldberg J."/>
            <person name="Griggs A."/>
            <person name="Gujja S."/>
            <person name="Heiman D."/>
            <person name="Howarth C."/>
            <person name="Larson L."/>
            <person name="Lui A."/>
            <person name="MacDonald P.J.P."/>
            <person name="Montmayeur A."/>
            <person name="Murphy C."/>
            <person name="Neiman D."/>
            <person name="Pearson M."/>
            <person name="Priest M."/>
            <person name="Roberts A."/>
            <person name="Saif S."/>
            <person name="Shea T."/>
            <person name="Shenoy N."/>
            <person name="Sisk P."/>
            <person name="Stolte C."/>
            <person name="Sykes S."/>
            <person name="Wortman J."/>
            <person name="Nusbaum C."/>
            <person name="Birren B."/>
        </authorList>
    </citation>
    <scope>NUCLEOTIDE SEQUENCE [LARGE SCALE GENOMIC DNA]</scope>
    <source>
        <strain evidence="2">HDV247</strain>
    </source>
</reference>
<protein>
    <submittedName>
        <fullName evidence="2">Uncharacterized protein</fullName>
    </submittedName>
</protein>
<reference evidence="2" key="2">
    <citation type="submission" date="2012-05" db="EMBL/GenBank/DDBJ databases">
        <title>Annotation of the Genome Sequence of Fusarium oxysporum HDV247.</title>
        <authorList>
            <consortium name="The Broad Institute Genomics Platform"/>
            <person name="Ma L.-J."/>
            <person name="Corby-Kistler H."/>
            <person name="Broz K."/>
            <person name="Gale L.R."/>
            <person name="Jonkers W."/>
            <person name="O'Donnell K."/>
            <person name="Ploetz R."/>
            <person name="Steinberg C."/>
            <person name="Schwartz D.C."/>
            <person name="VanEtten H."/>
            <person name="Zhou S."/>
            <person name="Young S.K."/>
            <person name="Zeng Q."/>
            <person name="Gargeya S."/>
            <person name="Fitzgerald M."/>
            <person name="Abouelleil A."/>
            <person name="Alvarado L."/>
            <person name="Chapman S.B."/>
            <person name="Gainer-Dewar J."/>
            <person name="Goldberg J."/>
            <person name="Griggs A."/>
            <person name="Gujja S."/>
            <person name="Hansen M."/>
            <person name="Howarth C."/>
            <person name="Imamovic A."/>
            <person name="Ireland A."/>
            <person name="Larimer J."/>
            <person name="McCowan C."/>
            <person name="Murphy C."/>
            <person name="Pearson M."/>
            <person name="Poon T.W."/>
            <person name="Priest M."/>
            <person name="Roberts A."/>
            <person name="Saif S."/>
            <person name="Shea T."/>
            <person name="Sykes S."/>
            <person name="Wortman J."/>
            <person name="Nusbaum C."/>
            <person name="Birren B."/>
        </authorList>
    </citation>
    <scope>NUCLEOTIDE SEQUENCE</scope>
    <source>
        <strain evidence="2">HDV247</strain>
    </source>
</reference>
<dbReference type="AlphaFoldDB" id="W9P929"/>
<dbReference type="Proteomes" id="UP000030751">
    <property type="component" value="Unassembled WGS sequence"/>
</dbReference>
<evidence type="ECO:0000313" key="2">
    <source>
        <dbReference type="EMBL" id="EXA41669.1"/>
    </source>
</evidence>
<accession>W9P929</accession>
<name>W9P929_FUSOX</name>
<evidence type="ECO:0000256" key="1">
    <source>
        <dbReference type="SAM" id="MobiDB-lite"/>
    </source>
</evidence>
<organism evidence="2">
    <name type="scientific">Fusarium oxysporum f. sp. pisi HDV247</name>
    <dbReference type="NCBI Taxonomy" id="1080344"/>
    <lineage>
        <taxon>Eukaryota</taxon>
        <taxon>Fungi</taxon>
        <taxon>Dikarya</taxon>
        <taxon>Ascomycota</taxon>
        <taxon>Pezizomycotina</taxon>
        <taxon>Sordariomycetes</taxon>
        <taxon>Hypocreomycetidae</taxon>
        <taxon>Hypocreales</taxon>
        <taxon>Nectriaceae</taxon>
        <taxon>Fusarium</taxon>
        <taxon>Fusarium oxysporum species complex</taxon>
    </lineage>
</organism>
<feature type="region of interest" description="Disordered" evidence="1">
    <location>
        <begin position="1"/>
        <end position="22"/>
    </location>
</feature>
<proteinExistence type="predicted"/>
<sequence>MKGSDEWTKPSTSQLGDAMPLSEMPRDTVSINLEGELALNAYDRWLWLIEVKSKAFKLLDHSLLWRRRRSS</sequence>
<gene>
    <name evidence="2" type="ORF">FOVG_10136</name>
</gene>
<dbReference type="HOGENOM" id="CLU_2740088_0_0_1"/>
<dbReference type="EMBL" id="JH650973">
    <property type="protein sequence ID" value="EXA41669.1"/>
    <property type="molecule type" value="Genomic_DNA"/>
</dbReference>